<comment type="catalytic activity">
    <reaction evidence="13">
        <text>pyruvate + ATP = phosphoenolpyruvate + ADP + H(+)</text>
        <dbReference type="Rhea" id="RHEA:18157"/>
        <dbReference type="ChEBI" id="CHEBI:15361"/>
        <dbReference type="ChEBI" id="CHEBI:15378"/>
        <dbReference type="ChEBI" id="CHEBI:30616"/>
        <dbReference type="ChEBI" id="CHEBI:58702"/>
        <dbReference type="ChEBI" id="CHEBI:456216"/>
        <dbReference type="EC" id="2.7.1.40"/>
    </reaction>
</comment>
<organism evidence="16 17">
    <name type="scientific">Methanoculleus taiwanensis</name>
    <dbReference type="NCBI Taxonomy" id="1550565"/>
    <lineage>
        <taxon>Archaea</taxon>
        <taxon>Methanobacteriati</taxon>
        <taxon>Methanobacteriota</taxon>
        <taxon>Stenosarchaea group</taxon>
        <taxon>Methanomicrobia</taxon>
        <taxon>Methanomicrobiales</taxon>
        <taxon>Methanomicrobiaceae</taxon>
        <taxon>Methanoculleus</taxon>
    </lineage>
</organism>
<evidence type="ECO:0000256" key="13">
    <source>
        <dbReference type="RuleBase" id="RU000504"/>
    </source>
</evidence>
<comment type="caution">
    <text evidence="16">The sequence shown here is derived from an EMBL/GenBank/DDBJ whole genome shotgun (WGS) entry which is preliminary data.</text>
</comment>
<dbReference type="UniPathway" id="UPA00109">
    <property type="reaction ID" value="UER00188"/>
</dbReference>
<evidence type="ECO:0000256" key="11">
    <source>
        <dbReference type="ARBA" id="ARBA00023317"/>
    </source>
</evidence>
<keyword evidence="8" id="KW-0067">ATP-binding</keyword>
<dbReference type="NCBIfam" id="TIGR01064">
    <property type="entry name" value="pyruv_kin"/>
    <property type="match status" value="1"/>
</dbReference>
<feature type="domain" description="Pyruvate kinase C-terminal" evidence="15">
    <location>
        <begin position="370"/>
        <end position="475"/>
    </location>
</feature>
<dbReference type="Pfam" id="PF00224">
    <property type="entry name" value="PK"/>
    <property type="match status" value="1"/>
</dbReference>
<gene>
    <name evidence="16" type="ORF">ABH15_03440</name>
</gene>
<keyword evidence="17" id="KW-1185">Reference proteome</keyword>
<dbReference type="EMBL" id="LHQS01000001">
    <property type="protein sequence ID" value="RXE57180.1"/>
    <property type="molecule type" value="Genomic_DNA"/>
</dbReference>
<evidence type="ECO:0000256" key="2">
    <source>
        <dbReference type="ARBA" id="ARBA00008663"/>
    </source>
</evidence>
<evidence type="ECO:0000256" key="10">
    <source>
        <dbReference type="ARBA" id="ARBA00023152"/>
    </source>
</evidence>
<dbReference type="InterPro" id="IPR040442">
    <property type="entry name" value="Pyrv_kinase-like_dom_sf"/>
</dbReference>
<evidence type="ECO:0000313" key="17">
    <source>
        <dbReference type="Proteomes" id="UP000290932"/>
    </source>
</evidence>
<dbReference type="SUPFAM" id="SSF51621">
    <property type="entry name" value="Phosphoenolpyruvate/pyruvate domain"/>
    <property type="match status" value="1"/>
</dbReference>
<dbReference type="OrthoDB" id="56298at2157"/>
<dbReference type="PRINTS" id="PR01050">
    <property type="entry name" value="PYRUVTKNASE"/>
</dbReference>
<dbReference type="NCBIfam" id="NF004491">
    <property type="entry name" value="PRK05826.1"/>
    <property type="match status" value="1"/>
</dbReference>
<keyword evidence="9 13" id="KW-0460">Magnesium</keyword>
<keyword evidence="6" id="KW-0547">Nucleotide-binding</keyword>
<name>A0A498H5K3_9EURY</name>
<dbReference type="NCBIfam" id="NF004978">
    <property type="entry name" value="PRK06354.1"/>
    <property type="match status" value="1"/>
</dbReference>
<dbReference type="SUPFAM" id="SSF52935">
    <property type="entry name" value="PK C-terminal domain-like"/>
    <property type="match status" value="1"/>
</dbReference>
<dbReference type="RefSeq" id="WP_128692958.1">
    <property type="nucleotide sequence ID" value="NZ_LHQS01000001.1"/>
</dbReference>
<accession>A0A498H5K3</accession>
<evidence type="ECO:0000256" key="7">
    <source>
        <dbReference type="ARBA" id="ARBA00022777"/>
    </source>
</evidence>
<comment type="similarity">
    <text evidence="2 13">Belongs to the pyruvate kinase family.</text>
</comment>
<dbReference type="InterPro" id="IPR001697">
    <property type="entry name" value="Pyr_Knase"/>
</dbReference>
<evidence type="ECO:0000256" key="12">
    <source>
        <dbReference type="NCBIfam" id="TIGR01064"/>
    </source>
</evidence>
<evidence type="ECO:0000256" key="6">
    <source>
        <dbReference type="ARBA" id="ARBA00022741"/>
    </source>
</evidence>
<dbReference type="GO" id="GO:0016301">
    <property type="term" value="F:kinase activity"/>
    <property type="evidence" value="ECO:0007669"/>
    <property type="project" value="UniProtKB-KW"/>
</dbReference>
<feature type="domain" description="Pyruvate kinase barrel" evidence="14">
    <location>
        <begin position="6"/>
        <end position="328"/>
    </location>
</feature>
<dbReference type="Gene3D" id="3.20.20.60">
    <property type="entry name" value="Phosphoenolpyruvate-binding domains"/>
    <property type="match status" value="1"/>
</dbReference>
<dbReference type="InterPro" id="IPR018209">
    <property type="entry name" value="Pyrv_Knase_AS"/>
</dbReference>
<evidence type="ECO:0000256" key="3">
    <source>
        <dbReference type="ARBA" id="ARBA00012142"/>
    </source>
</evidence>
<dbReference type="InterPro" id="IPR015813">
    <property type="entry name" value="Pyrv/PenolPyrv_kinase-like_dom"/>
</dbReference>
<keyword evidence="11 16" id="KW-0670">Pyruvate</keyword>
<dbReference type="InterPro" id="IPR015795">
    <property type="entry name" value="Pyrv_Knase_C"/>
</dbReference>
<dbReference type="GO" id="GO:0030955">
    <property type="term" value="F:potassium ion binding"/>
    <property type="evidence" value="ECO:0007669"/>
    <property type="project" value="UniProtKB-UniRule"/>
</dbReference>
<evidence type="ECO:0000259" key="14">
    <source>
        <dbReference type="Pfam" id="PF00224"/>
    </source>
</evidence>
<sequence>MQLPDHKTKIVCTIGPASDSVPVLKEMVEAGMNVARLNLSHGTFDEHRKTIRNVRRAADEAGRLVSILIDLPGPKLRIGTLPEEPMQLAKGEVVTLTTKKGSYESREIPVDFSRFADLVSEGSIIYLNDGFIQLRVTEIVGEDVRCQVVIGGPLLSHKGMSLIGGEGVVAVSAVTDRDLECIDFGLAEGLDTFSISFIQNAADIDKARNYAAEKGKAIHIISKIERQEALANLDEILAATDGVMIARGDLGVQIPIEEVPAVQKRIILKATTLGRPVITATQMLESMTDNIRPTRAEVTDVANAILDGTDAVMLSGETSVGHYPVEAVGMMVKIARNIEERRSSIAGRCGLVDYFRRGRGRAGITISDVVSLNVIESMEALGIRYVLTPTRSGATPRHISRFKPDSWILSFTRNPSTHKFLAFSYGVYSVFIRSEEEYWHGAMLEFIRESGVIRRGEQVVLTEGISPSYEGTDSLIIFTVD</sequence>
<keyword evidence="7 13" id="KW-0418">Kinase</keyword>
<evidence type="ECO:0000256" key="5">
    <source>
        <dbReference type="ARBA" id="ARBA00022723"/>
    </source>
</evidence>
<dbReference type="PROSITE" id="PS00110">
    <property type="entry name" value="PYRUVATE_KINASE"/>
    <property type="match status" value="1"/>
</dbReference>
<comment type="pathway">
    <text evidence="1 13">Carbohydrate degradation; glycolysis; pyruvate from D-glyceraldehyde 3-phosphate: step 5/5.</text>
</comment>
<evidence type="ECO:0000256" key="8">
    <source>
        <dbReference type="ARBA" id="ARBA00022840"/>
    </source>
</evidence>
<dbReference type="Gene3D" id="3.40.1380.20">
    <property type="entry name" value="Pyruvate kinase, C-terminal domain"/>
    <property type="match status" value="1"/>
</dbReference>
<dbReference type="Proteomes" id="UP000290932">
    <property type="component" value="Unassembled WGS sequence"/>
</dbReference>
<keyword evidence="4 13" id="KW-0808">Transferase</keyword>
<dbReference type="InterPro" id="IPR015793">
    <property type="entry name" value="Pyrv_Knase_brl"/>
</dbReference>
<evidence type="ECO:0000259" key="15">
    <source>
        <dbReference type="Pfam" id="PF02887"/>
    </source>
</evidence>
<evidence type="ECO:0000313" key="16">
    <source>
        <dbReference type="EMBL" id="RXE57180.1"/>
    </source>
</evidence>
<dbReference type="PANTHER" id="PTHR11817">
    <property type="entry name" value="PYRUVATE KINASE"/>
    <property type="match status" value="1"/>
</dbReference>
<keyword evidence="5" id="KW-0479">Metal-binding</keyword>
<evidence type="ECO:0000256" key="4">
    <source>
        <dbReference type="ARBA" id="ARBA00022679"/>
    </source>
</evidence>
<dbReference type="GO" id="GO:0000287">
    <property type="term" value="F:magnesium ion binding"/>
    <property type="evidence" value="ECO:0007669"/>
    <property type="project" value="UniProtKB-UniRule"/>
</dbReference>
<proteinExistence type="inferred from homology"/>
<dbReference type="InterPro" id="IPR036918">
    <property type="entry name" value="Pyrv_Knase_C_sf"/>
</dbReference>
<evidence type="ECO:0000256" key="1">
    <source>
        <dbReference type="ARBA" id="ARBA00004997"/>
    </source>
</evidence>
<dbReference type="EC" id="2.7.1.40" evidence="3 12"/>
<keyword evidence="10 13" id="KW-0324">Glycolysis</keyword>
<dbReference type="SUPFAM" id="SSF50800">
    <property type="entry name" value="PK beta-barrel domain-like"/>
    <property type="match status" value="1"/>
</dbReference>
<dbReference type="Pfam" id="PF02887">
    <property type="entry name" value="PK_C"/>
    <property type="match status" value="1"/>
</dbReference>
<reference evidence="16 17" key="1">
    <citation type="journal article" date="2015" name="Int. J. Syst. Evol. Microbiol.">
        <title>Methanoculleus taiwanensis sp. nov., a methanogen isolated from deep marine sediment at the deformation front area near Taiwan.</title>
        <authorList>
            <person name="Weng C.Y."/>
            <person name="Chen S.C."/>
            <person name="Lai M.C."/>
            <person name="Wu S.Y."/>
            <person name="Lin S."/>
            <person name="Yang T.F."/>
            <person name="Chen P.C."/>
        </authorList>
    </citation>
    <scope>NUCLEOTIDE SEQUENCE [LARGE SCALE GENOMIC DNA]</scope>
    <source>
        <strain evidence="16 17">CYW4</strain>
    </source>
</reference>
<dbReference type="Gene3D" id="2.40.33.10">
    <property type="entry name" value="PK beta-barrel domain-like"/>
    <property type="match status" value="1"/>
</dbReference>
<evidence type="ECO:0000256" key="9">
    <source>
        <dbReference type="ARBA" id="ARBA00022842"/>
    </source>
</evidence>
<dbReference type="GO" id="GO:0004743">
    <property type="term" value="F:pyruvate kinase activity"/>
    <property type="evidence" value="ECO:0007669"/>
    <property type="project" value="UniProtKB-UniRule"/>
</dbReference>
<dbReference type="AlphaFoldDB" id="A0A498H5K3"/>
<protein>
    <recommendedName>
        <fullName evidence="3 12">Pyruvate kinase</fullName>
        <ecNumber evidence="3 12">2.7.1.40</ecNumber>
    </recommendedName>
</protein>
<dbReference type="InterPro" id="IPR011037">
    <property type="entry name" value="Pyrv_Knase-like_insert_dom_sf"/>
</dbReference>
<dbReference type="GO" id="GO:0005524">
    <property type="term" value="F:ATP binding"/>
    <property type="evidence" value="ECO:0007669"/>
    <property type="project" value="UniProtKB-KW"/>
</dbReference>
<dbReference type="FunFam" id="2.40.33.10:FF:000001">
    <property type="entry name" value="Pyruvate kinase"/>
    <property type="match status" value="1"/>
</dbReference>
<dbReference type="InterPro" id="IPR015806">
    <property type="entry name" value="Pyrv_Knase_insert_dom_sf"/>
</dbReference>